<reference evidence="4 5" key="1">
    <citation type="submission" date="2020-07" db="EMBL/GenBank/DDBJ databases">
        <title>Luteimonas sp. SJ-92.</title>
        <authorList>
            <person name="Huang X.-X."/>
            <person name="Xu L."/>
            <person name="Sun J.-Q."/>
        </authorList>
    </citation>
    <scope>NUCLEOTIDE SEQUENCE [LARGE SCALE GENOMIC DNA]</scope>
    <source>
        <strain evidence="4 5">SJ-92</strain>
    </source>
</reference>
<organism evidence="4 5">
    <name type="scientific">Luteimonas salinisoli</name>
    <dbReference type="NCBI Taxonomy" id="2752307"/>
    <lineage>
        <taxon>Bacteria</taxon>
        <taxon>Pseudomonadati</taxon>
        <taxon>Pseudomonadota</taxon>
        <taxon>Gammaproteobacteria</taxon>
        <taxon>Lysobacterales</taxon>
        <taxon>Lysobacteraceae</taxon>
        <taxon>Luteimonas</taxon>
    </lineage>
</organism>
<dbReference type="InterPro" id="IPR056823">
    <property type="entry name" value="TEN-like_YD-shell"/>
</dbReference>
<gene>
    <name evidence="4" type="ORF">H0E84_09095</name>
</gene>
<dbReference type="Gene3D" id="2.180.10.10">
    <property type="entry name" value="RHS repeat-associated core"/>
    <property type="match status" value="1"/>
</dbReference>
<dbReference type="Proteomes" id="UP000578091">
    <property type="component" value="Unassembled WGS sequence"/>
</dbReference>
<keyword evidence="1" id="KW-0677">Repeat</keyword>
<dbReference type="PANTHER" id="PTHR32305:SF15">
    <property type="entry name" value="PROTEIN RHSA-RELATED"/>
    <property type="match status" value="1"/>
</dbReference>
<evidence type="ECO:0000313" key="4">
    <source>
        <dbReference type="EMBL" id="NZA26541.1"/>
    </source>
</evidence>
<protein>
    <recommendedName>
        <fullName evidence="3">Teneurin-like YD-shell domain-containing protein</fullName>
    </recommendedName>
</protein>
<comment type="caution">
    <text evidence="4">The sequence shown here is derived from an EMBL/GenBank/DDBJ whole genome shotgun (WGS) entry which is preliminary data.</text>
</comment>
<evidence type="ECO:0000256" key="1">
    <source>
        <dbReference type="ARBA" id="ARBA00022737"/>
    </source>
</evidence>
<evidence type="ECO:0000256" key="2">
    <source>
        <dbReference type="SAM" id="SignalP"/>
    </source>
</evidence>
<proteinExistence type="predicted"/>
<dbReference type="PANTHER" id="PTHR32305">
    <property type="match status" value="1"/>
</dbReference>
<feature type="domain" description="Teneurin-like YD-shell" evidence="3">
    <location>
        <begin position="25"/>
        <end position="123"/>
    </location>
</feature>
<dbReference type="Pfam" id="PF25023">
    <property type="entry name" value="TEN_YD-shell"/>
    <property type="match status" value="1"/>
</dbReference>
<name>A0A853JBF1_9GAMM</name>
<evidence type="ECO:0000313" key="5">
    <source>
        <dbReference type="Proteomes" id="UP000578091"/>
    </source>
</evidence>
<keyword evidence="2" id="KW-0732">Signal</keyword>
<accession>A0A853JBF1</accession>
<feature type="chain" id="PRO_5032925854" description="Teneurin-like YD-shell domain-containing protein" evidence="2">
    <location>
        <begin position="24"/>
        <end position="325"/>
    </location>
</feature>
<feature type="signal peptide" evidence="2">
    <location>
        <begin position="1"/>
        <end position="23"/>
    </location>
</feature>
<dbReference type="InterPro" id="IPR050708">
    <property type="entry name" value="T6SS_VgrG/RHS"/>
</dbReference>
<evidence type="ECO:0000259" key="3">
    <source>
        <dbReference type="Pfam" id="PF25023"/>
    </source>
</evidence>
<keyword evidence="5" id="KW-1185">Reference proteome</keyword>
<dbReference type="NCBIfam" id="TIGR03696">
    <property type="entry name" value="Rhs_assc_core"/>
    <property type="match status" value="1"/>
</dbReference>
<sequence>MNVRRMLQALVLLGLILAQQSPAAETVRYIHTDALGSVVAVTDASGAVIERREYEPYGAQLMPAVADGPGYTGHVQDAATGLTYMQQRYYDPLVGVFLSVDPVTAYSNPVGQFNRYRYANNNPYRFTDPDGRLSRGEGWTDRQWRQFDRAQQSAAKGLERAAANIDKALDGGKGMRGLARAFERNFGSGSATPENMAKAASDMSSMAAALRDTGSDAIPANLVSSGELSASFSNFTADTFMGVPRGSGVSLQVVVNKDHSLFGNRSMTSWSAGHETAHAVLNYRDQSINNIGAYKFGLPSQQEVFNSLPPELRLINPDHLMDFSR</sequence>
<dbReference type="EMBL" id="JACCKA010000055">
    <property type="protein sequence ID" value="NZA26541.1"/>
    <property type="molecule type" value="Genomic_DNA"/>
</dbReference>
<dbReference type="InterPro" id="IPR022385">
    <property type="entry name" value="Rhs_assc_core"/>
</dbReference>
<dbReference type="AlphaFoldDB" id="A0A853JBF1"/>